<gene>
    <name evidence="2" type="primary">Exph5</name>
    <name evidence="2" type="ORF">BUCABY_R11633</name>
</gene>
<dbReference type="EMBL" id="VYZL01002711">
    <property type="protein sequence ID" value="NWR60346.1"/>
    <property type="molecule type" value="Genomic_DNA"/>
</dbReference>
<accession>A0A7K4YN38</accession>
<protein>
    <submittedName>
        <fullName evidence="2">EXPH5 protein</fullName>
    </submittedName>
</protein>
<keyword evidence="3" id="KW-1185">Reference proteome</keyword>
<comment type="caution">
    <text evidence="2">The sequence shown here is derived from an EMBL/GenBank/DDBJ whole genome shotgun (WGS) entry which is preliminary data.</text>
</comment>
<feature type="region of interest" description="Disordered" evidence="1">
    <location>
        <begin position="58"/>
        <end position="106"/>
    </location>
</feature>
<feature type="non-terminal residue" evidence="2">
    <location>
        <position position="1"/>
    </location>
</feature>
<feature type="region of interest" description="Disordered" evidence="1">
    <location>
        <begin position="478"/>
        <end position="527"/>
    </location>
</feature>
<feature type="region of interest" description="Disordered" evidence="1">
    <location>
        <begin position="187"/>
        <end position="223"/>
    </location>
</feature>
<feature type="compositionally biased region" description="Polar residues" evidence="1">
    <location>
        <begin position="544"/>
        <end position="585"/>
    </location>
</feature>
<evidence type="ECO:0000313" key="2">
    <source>
        <dbReference type="EMBL" id="NWR60346.1"/>
    </source>
</evidence>
<feature type="compositionally biased region" description="Acidic residues" evidence="1">
    <location>
        <begin position="818"/>
        <end position="839"/>
    </location>
</feature>
<dbReference type="PANTHER" id="PTHR21469:SF4">
    <property type="entry name" value="EXOPHILIN-5"/>
    <property type="match status" value="1"/>
</dbReference>
<feature type="region of interest" description="Disordered" evidence="1">
    <location>
        <begin position="770"/>
        <end position="839"/>
    </location>
</feature>
<sequence>QAEMCHSPMSTETNGHSFNANQNEMMEKNTQEWNEQLEKEFFSVLNDLDNQLAQEQAQDPLDRTISTSSASNIQYSSAFPSSKRQTASRGQHRNDRNDTPSTFLPDGLRTIRAKDEHKIFIRPRKLQKGSLYPPSITQNSGFRHKTCMNRNTAGRSYSVCSLRTCPSTIPSDELSASSLQHPLARESNNGFVPRFGRQNPKRTPLSSIVWNNTPDSPGRTSTQEKMFRTQSLMEFHATDRGRYRSSSQDTKKYKCYHPKHHYRRSFSGSNCFSRISCPDKATSPLPFDNWENYPLYKSENNLSRSYYRDTSSHGKLYTNEKNSPYGKQDSYSWADIPQYCSDETFIYSDASFEMLMANLNDQPWARTKNATKDYNGQFPTSSPQNGNSGNISMHSFDGDPKTSEDSLSYFCLEKGSGKMRSNSPCIERLHKQDSWLRHSSSCSISGSPSRNSVKSPEPLVIYYTLPRKSASIAGSIRSGTPISLPRESRTTYDYNAEDPNLPCPKEDAQSPRIGNKKNEGHNNGSATSLEIDMSLDSLISTDSHQPFLQSDNENQNHITTRNKNSQTPYLRLGSKSQPISPSAFTSDPLDDERRASSCACSSPLPLLTDKNSNTYVNSCLQTDVGPEQNLTSQTVLGRCQNTSQSAGLKNANLRSYQLHKSHARSQRERHLSEGICARDSSETFALGTNIPPEVTIHGKRFKSYSELSCDENENWASDNEKCYSTRNLMYPSVEFGIFGKEQQLAFLENIKRSLTEGRLWRPCLLNNPAALRDGEPPSMNRAELLSSSSAGSKMSSAASSPQEPTDTCREDPAAYSDSDSDTTTDDEYYLDEADKESEL</sequence>
<feature type="compositionally biased region" description="Polar residues" evidence="1">
    <location>
        <begin position="204"/>
        <end position="223"/>
    </location>
</feature>
<dbReference type="InterPro" id="IPR039916">
    <property type="entry name" value="EXPH5"/>
</dbReference>
<dbReference type="PANTHER" id="PTHR21469">
    <property type="entry name" value="EXOPHILIN-5"/>
    <property type="match status" value="1"/>
</dbReference>
<feature type="compositionally biased region" description="Low complexity" evidence="1">
    <location>
        <begin position="786"/>
        <end position="800"/>
    </location>
</feature>
<feature type="region of interest" description="Disordered" evidence="1">
    <location>
        <begin position="544"/>
        <end position="595"/>
    </location>
</feature>
<dbReference type="OrthoDB" id="9908998at2759"/>
<dbReference type="Proteomes" id="UP000551127">
    <property type="component" value="Unassembled WGS sequence"/>
</dbReference>
<organism evidence="2 3">
    <name type="scientific">Bucorvus abyssinicus</name>
    <name type="common">Northern ground-hornbill</name>
    <name type="synonym">Abyssinian ground-hornbill</name>
    <dbReference type="NCBI Taxonomy" id="153643"/>
    <lineage>
        <taxon>Eukaryota</taxon>
        <taxon>Metazoa</taxon>
        <taxon>Chordata</taxon>
        <taxon>Craniata</taxon>
        <taxon>Vertebrata</taxon>
        <taxon>Euteleostomi</taxon>
        <taxon>Archelosauria</taxon>
        <taxon>Archosauria</taxon>
        <taxon>Dinosauria</taxon>
        <taxon>Saurischia</taxon>
        <taxon>Theropoda</taxon>
        <taxon>Coelurosauria</taxon>
        <taxon>Aves</taxon>
        <taxon>Neognathae</taxon>
        <taxon>Neoaves</taxon>
        <taxon>Telluraves</taxon>
        <taxon>Coraciimorphae</taxon>
        <taxon>Bucerotiformes</taxon>
        <taxon>Bucorvidae</taxon>
        <taxon>Bucorvus</taxon>
    </lineage>
</organism>
<evidence type="ECO:0000256" key="1">
    <source>
        <dbReference type="SAM" id="MobiDB-lite"/>
    </source>
</evidence>
<evidence type="ECO:0000313" key="3">
    <source>
        <dbReference type="Proteomes" id="UP000551127"/>
    </source>
</evidence>
<dbReference type="AlphaFoldDB" id="A0A7K4YN38"/>
<name>A0A7K4YN38_BUCAB</name>
<feature type="compositionally biased region" description="Polar residues" evidence="1">
    <location>
        <begin position="372"/>
        <end position="393"/>
    </location>
</feature>
<feature type="region of interest" description="Disordered" evidence="1">
    <location>
        <begin position="370"/>
        <end position="400"/>
    </location>
</feature>
<feature type="compositionally biased region" description="Polar residues" evidence="1">
    <location>
        <begin position="64"/>
        <end position="89"/>
    </location>
</feature>
<feature type="non-terminal residue" evidence="2">
    <location>
        <position position="839"/>
    </location>
</feature>
<reference evidence="2 3" key="1">
    <citation type="submission" date="2019-09" db="EMBL/GenBank/DDBJ databases">
        <title>Bird 10,000 Genomes (B10K) Project - Family phase.</title>
        <authorList>
            <person name="Zhang G."/>
        </authorList>
    </citation>
    <scope>NUCLEOTIDE SEQUENCE [LARGE SCALE GENOMIC DNA]</scope>
    <source>
        <strain evidence="2">B10K-DU-012-80</strain>
    </source>
</reference>
<proteinExistence type="predicted"/>